<gene>
    <name evidence="2" type="ORF">TCNE_LOCUS12261</name>
</gene>
<dbReference type="EMBL" id="UYWY01021183">
    <property type="protein sequence ID" value="VDM43582.1"/>
    <property type="molecule type" value="Genomic_DNA"/>
</dbReference>
<evidence type="ECO:0000313" key="2">
    <source>
        <dbReference type="EMBL" id="VDM43582.1"/>
    </source>
</evidence>
<evidence type="ECO:0000313" key="3">
    <source>
        <dbReference type="Proteomes" id="UP000050794"/>
    </source>
</evidence>
<protein>
    <submittedName>
        <fullName evidence="4">Rho-GAP domain-containing protein</fullName>
    </submittedName>
</protein>
<organism evidence="3 4">
    <name type="scientific">Toxocara canis</name>
    <name type="common">Canine roundworm</name>
    <dbReference type="NCBI Taxonomy" id="6265"/>
    <lineage>
        <taxon>Eukaryota</taxon>
        <taxon>Metazoa</taxon>
        <taxon>Ecdysozoa</taxon>
        <taxon>Nematoda</taxon>
        <taxon>Chromadorea</taxon>
        <taxon>Rhabditida</taxon>
        <taxon>Spirurina</taxon>
        <taxon>Ascaridomorpha</taxon>
        <taxon>Ascaridoidea</taxon>
        <taxon>Toxocaridae</taxon>
        <taxon>Toxocara</taxon>
    </lineage>
</organism>
<dbReference type="SUPFAM" id="SSF48350">
    <property type="entry name" value="GTPase activation domain, GAP"/>
    <property type="match status" value="1"/>
</dbReference>
<dbReference type="Proteomes" id="UP000050794">
    <property type="component" value="Unassembled WGS sequence"/>
</dbReference>
<dbReference type="InterPro" id="IPR008936">
    <property type="entry name" value="Rho_GTPase_activation_prot"/>
</dbReference>
<sequence>MTVTTLGYTMVICGNVDDPQHRYRGRIEKSVTREARPTTRLCSFSFLDASFCADAIFLQVKFGVPIQEAFAHDIPATLLVLLLKVNKDGPSKKDIWRAPGNQAQVRKLAHIMQHGRLVNIANFSVYTAASVIKVCISALCLHSFFWRFPIIVIDPFQKFLSKLPGGIFGLENEQTLFDLFSQADAEKQRRIFCRVVYSLSVPSQHLLVLLFGTFYMISESSHVYGTKMTPDAIGISVAPSLFHTCIHDGQRAKMEDVMRFKIASEVISKIIQSFGYANLFPRECYEFYARITGRTLRVDDNDARFRFAPPANAHEWPVPPPSAFTMIAAQCAGSYSMDTVTHVEQFDFMGSTTHCLEGVSNCEQGGSLNRRLVGHSTGPHRQRASIDAQSGGTPSPCLVSYGPHMRPMVPGSQHTGAHLAKTISLRGQVGTCGSRSVYAAANDKLLCACDLEMRESASCDF</sequence>
<dbReference type="SMART" id="SM00324">
    <property type="entry name" value="RhoGAP"/>
    <property type="match status" value="1"/>
</dbReference>
<dbReference type="PANTHER" id="PTHR23179:SF27">
    <property type="entry name" value="RHO GTPASE ACTIVATING PROTEIN AT 71E, ISOFORM D"/>
    <property type="match status" value="1"/>
</dbReference>
<accession>A0A183UUT8</accession>
<name>A0A183UUT8_TOXCA</name>
<evidence type="ECO:0000313" key="4">
    <source>
        <dbReference type="WBParaSite" id="TCNE_0001225801-mRNA-1"/>
    </source>
</evidence>
<reference evidence="2 3" key="2">
    <citation type="submission" date="2018-11" db="EMBL/GenBank/DDBJ databases">
        <authorList>
            <consortium name="Pathogen Informatics"/>
        </authorList>
    </citation>
    <scope>NUCLEOTIDE SEQUENCE [LARGE SCALE GENOMIC DNA]</scope>
</reference>
<dbReference type="CDD" id="cd00159">
    <property type="entry name" value="RhoGAP"/>
    <property type="match status" value="1"/>
</dbReference>
<dbReference type="GO" id="GO:0005096">
    <property type="term" value="F:GTPase activator activity"/>
    <property type="evidence" value="ECO:0007669"/>
    <property type="project" value="TreeGrafter"/>
</dbReference>
<dbReference type="PROSITE" id="PS50238">
    <property type="entry name" value="RHOGAP"/>
    <property type="match status" value="1"/>
</dbReference>
<dbReference type="Pfam" id="PF00620">
    <property type="entry name" value="RhoGAP"/>
    <property type="match status" value="1"/>
</dbReference>
<dbReference type="Gene3D" id="1.10.555.10">
    <property type="entry name" value="Rho GTPase activation protein"/>
    <property type="match status" value="1"/>
</dbReference>
<proteinExistence type="predicted"/>
<dbReference type="GO" id="GO:0007165">
    <property type="term" value="P:signal transduction"/>
    <property type="evidence" value="ECO:0007669"/>
    <property type="project" value="InterPro"/>
</dbReference>
<dbReference type="PANTHER" id="PTHR23179">
    <property type="entry name" value="T-CELL ACTIVATION RHO GTPASE ACTIVATING PROTEIN-RELATED"/>
    <property type="match status" value="1"/>
</dbReference>
<keyword evidence="3" id="KW-1185">Reference proteome</keyword>
<dbReference type="InterPro" id="IPR000198">
    <property type="entry name" value="RhoGAP_dom"/>
</dbReference>
<reference evidence="4" key="1">
    <citation type="submission" date="2016-06" db="UniProtKB">
        <authorList>
            <consortium name="WormBaseParasite"/>
        </authorList>
    </citation>
    <scope>IDENTIFICATION</scope>
</reference>
<dbReference type="AlphaFoldDB" id="A0A183UUT8"/>
<dbReference type="WBParaSite" id="TCNE_0001225801-mRNA-1">
    <property type="protein sequence ID" value="TCNE_0001225801-mRNA-1"/>
    <property type="gene ID" value="TCNE_0001225801"/>
</dbReference>
<evidence type="ECO:0000259" key="1">
    <source>
        <dbReference type="PROSITE" id="PS50238"/>
    </source>
</evidence>
<feature type="domain" description="Rho-GAP" evidence="1">
    <location>
        <begin position="64"/>
        <end position="278"/>
    </location>
</feature>